<evidence type="ECO:0000259" key="10">
    <source>
        <dbReference type="PROSITE" id="PS50262"/>
    </source>
</evidence>
<dbReference type="PROSITE" id="PS50262">
    <property type="entry name" value="G_PROTEIN_RECEP_F1_2"/>
    <property type="match status" value="1"/>
</dbReference>
<feature type="region of interest" description="Disordered" evidence="8">
    <location>
        <begin position="1"/>
        <end position="52"/>
    </location>
</feature>
<keyword evidence="2 9" id="KW-0812">Transmembrane</keyword>
<feature type="domain" description="G-protein coupled receptors family 1 profile" evidence="10">
    <location>
        <begin position="1"/>
        <end position="150"/>
    </location>
</feature>
<keyword evidence="6" id="KW-0675">Receptor</keyword>
<keyword evidence="5 9" id="KW-0472">Membrane</keyword>
<dbReference type="GO" id="GO:0004930">
    <property type="term" value="F:G protein-coupled receptor activity"/>
    <property type="evidence" value="ECO:0007669"/>
    <property type="project" value="UniProtKB-KW"/>
</dbReference>
<feature type="transmembrane region" description="Helical" evidence="9">
    <location>
        <begin position="99"/>
        <end position="123"/>
    </location>
</feature>
<protein>
    <recommendedName>
        <fullName evidence="10">G-protein coupled receptors family 1 profile domain-containing protein</fullName>
    </recommendedName>
</protein>
<comment type="subcellular location">
    <subcellularLocation>
        <location evidence="1">Membrane</location>
        <topology evidence="1">Multi-pass membrane protein</topology>
    </subcellularLocation>
</comment>
<evidence type="ECO:0000256" key="9">
    <source>
        <dbReference type="SAM" id="Phobius"/>
    </source>
</evidence>
<evidence type="ECO:0000313" key="11">
    <source>
        <dbReference type="EMBL" id="KAJ7378225.1"/>
    </source>
</evidence>
<evidence type="ECO:0000256" key="1">
    <source>
        <dbReference type="ARBA" id="ARBA00004141"/>
    </source>
</evidence>
<reference evidence="11" key="1">
    <citation type="submission" date="2023-01" db="EMBL/GenBank/DDBJ databases">
        <title>Genome assembly of the deep-sea coral Lophelia pertusa.</title>
        <authorList>
            <person name="Herrera S."/>
            <person name="Cordes E."/>
        </authorList>
    </citation>
    <scope>NUCLEOTIDE SEQUENCE</scope>
    <source>
        <strain evidence="11">USNM1676648</strain>
        <tissue evidence="11">Polyp</tissue>
    </source>
</reference>
<evidence type="ECO:0000256" key="6">
    <source>
        <dbReference type="ARBA" id="ARBA00023170"/>
    </source>
</evidence>
<dbReference type="AlphaFoldDB" id="A0A9X0CWL3"/>
<dbReference type="SUPFAM" id="SSF81321">
    <property type="entry name" value="Family A G protein-coupled receptor-like"/>
    <property type="match status" value="1"/>
</dbReference>
<keyword evidence="3 9" id="KW-1133">Transmembrane helix</keyword>
<dbReference type="InterPro" id="IPR017452">
    <property type="entry name" value="GPCR_Rhodpsn_7TM"/>
</dbReference>
<feature type="compositionally biased region" description="Polar residues" evidence="8">
    <location>
        <begin position="22"/>
        <end position="44"/>
    </location>
</feature>
<dbReference type="Pfam" id="PF00001">
    <property type="entry name" value="7tm_1"/>
    <property type="match status" value="1"/>
</dbReference>
<dbReference type="Proteomes" id="UP001163046">
    <property type="component" value="Unassembled WGS sequence"/>
</dbReference>
<evidence type="ECO:0000256" key="5">
    <source>
        <dbReference type="ARBA" id="ARBA00023136"/>
    </source>
</evidence>
<dbReference type="EMBL" id="MU826368">
    <property type="protein sequence ID" value="KAJ7378225.1"/>
    <property type="molecule type" value="Genomic_DNA"/>
</dbReference>
<evidence type="ECO:0000256" key="8">
    <source>
        <dbReference type="SAM" id="MobiDB-lite"/>
    </source>
</evidence>
<dbReference type="InterPro" id="IPR050125">
    <property type="entry name" value="GPCR_opsins"/>
</dbReference>
<gene>
    <name evidence="11" type="ORF">OS493_024174</name>
</gene>
<dbReference type="GO" id="GO:0016020">
    <property type="term" value="C:membrane"/>
    <property type="evidence" value="ECO:0007669"/>
    <property type="project" value="UniProtKB-SubCell"/>
</dbReference>
<comment type="caution">
    <text evidence="11">The sequence shown here is derived from an EMBL/GenBank/DDBJ whole genome shotgun (WGS) entry which is preliminary data.</text>
</comment>
<keyword evidence="12" id="KW-1185">Reference proteome</keyword>
<evidence type="ECO:0000313" key="12">
    <source>
        <dbReference type="Proteomes" id="UP001163046"/>
    </source>
</evidence>
<keyword evidence="7" id="KW-0807">Transducer</keyword>
<sequence>MSPTETSEYPAKWHDALAGPGSNLSSACSSGANANVENPSTKGQPSKKADTRYIPPRNQWLLPNEIARKRLGYHLLRTVPDILHSANARYQEYRNVSKMIIVSVVIFVVCWSPFTIVGVLSMLGYSPSPELRAIPYFLSKSSVLYNPLIYVIFNAKFRAAIVNLFRCGCQKKKVDVMNPNYAEPRHVSLPQPMVSRSPVAVSLARNVSGEEINEQDYQSCDSLFGVPRYRERLDTVSAGLKIYSLEELRQ</sequence>
<name>A0A9X0CWL3_9CNID</name>
<dbReference type="PRINTS" id="PR00237">
    <property type="entry name" value="GPCRRHODOPSN"/>
</dbReference>
<dbReference type="Gene3D" id="1.20.1070.10">
    <property type="entry name" value="Rhodopsin 7-helix transmembrane proteins"/>
    <property type="match status" value="1"/>
</dbReference>
<evidence type="ECO:0000256" key="2">
    <source>
        <dbReference type="ARBA" id="ARBA00022692"/>
    </source>
</evidence>
<evidence type="ECO:0000256" key="7">
    <source>
        <dbReference type="ARBA" id="ARBA00023224"/>
    </source>
</evidence>
<accession>A0A9X0CWL3</accession>
<evidence type="ECO:0000256" key="4">
    <source>
        <dbReference type="ARBA" id="ARBA00023040"/>
    </source>
</evidence>
<keyword evidence="4" id="KW-0297">G-protein coupled receptor</keyword>
<organism evidence="11 12">
    <name type="scientific">Desmophyllum pertusum</name>
    <dbReference type="NCBI Taxonomy" id="174260"/>
    <lineage>
        <taxon>Eukaryota</taxon>
        <taxon>Metazoa</taxon>
        <taxon>Cnidaria</taxon>
        <taxon>Anthozoa</taxon>
        <taxon>Hexacorallia</taxon>
        <taxon>Scleractinia</taxon>
        <taxon>Caryophylliina</taxon>
        <taxon>Caryophylliidae</taxon>
        <taxon>Desmophyllum</taxon>
    </lineage>
</organism>
<proteinExistence type="predicted"/>
<evidence type="ECO:0000256" key="3">
    <source>
        <dbReference type="ARBA" id="ARBA00022989"/>
    </source>
</evidence>
<feature type="transmembrane region" description="Helical" evidence="9">
    <location>
        <begin position="143"/>
        <end position="165"/>
    </location>
</feature>
<dbReference type="PANTHER" id="PTHR24240">
    <property type="entry name" value="OPSIN"/>
    <property type="match status" value="1"/>
</dbReference>
<dbReference type="OrthoDB" id="5985475at2759"/>
<dbReference type="InterPro" id="IPR000276">
    <property type="entry name" value="GPCR_Rhodpsn"/>
</dbReference>